<reference evidence="3" key="1">
    <citation type="submission" date="2016-07" db="EMBL/GenBank/DDBJ databases">
        <title>Nontailed viruses are major unrecognized killers of bacteria in the ocean.</title>
        <authorList>
            <person name="Kauffman K."/>
            <person name="Hussain F."/>
            <person name="Yang J."/>
            <person name="Arevalo P."/>
            <person name="Brown J."/>
            <person name="Cutler M."/>
            <person name="Kelly L."/>
            <person name="Polz M.F."/>
        </authorList>
    </citation>
    <scope>NUCLEOTIDE SEQUENCE [LARGE SCALE GENOMIC DNA]</scope>
    <source>
        <strain evidence="3">10N.286.55.C1</strain>
    </source>
</reference>
<dbReference type="RefSeq" id="WP_102266744.1">
    <property type="nucleotide sequence ID" value="NZ_MCSH01000047.1"/>
</dbReference>
<evidence type="ECO:0000313" key="2">
    <source>
        <dbReference type="EMBL" id="PME57902.1"/>
    </source>
</evidence>
<accession>A0A2N7BKC0</accession>
<sequence>MIHRVIGNTVVEWEPKEPLHITLYSKAGSISHRRKESFSFSLTGLRQGYTDDFLINLRDLIIKRNYRVKFSTILKEAQNIKKCLQQVLETGVFKEKIAIIDDMFLLCLSAEKEQMSTFHLRYLKQVFNSDPLSPIFAKGLHQDDFPTHLPKKGRRGEAIDRILAKAMTRTTVAYILDHLDTAYAKGGIDIGQYSLGHLCFALFVRNESYRQITLGDLKFDATSQQYFIDIVTAKSRKHIPGKVRYKINESLGLLLVKQRQHVIDKYGHIVAKEDTARMALFPMRQLRKDGTWRSSFANENFGMYPSATEFAQGYQKALKKNLGNHMQLGNNQLRHTLGTLWGRSGDAPRSYRRFRQNHSSSTQTRDRYYM</sequence>
<evidence type="ECO:0008006" key="4">
    <source>
        <dbReference type="Google" id="ProtNLM"/>
    </source>
</evidence>
<dbReference type="AlphaFoldDB" id="A0A2N7BKC0"/>
<feature type="region of interest" description="Disordered" evidence="1">
    <location>
        <begin position="348"/>
        <end position="370"/>
    </location>
</feature>
<gene>
    <name evidence="2" type="ORF">BCV30_16985</name>
</gene>
<dbReference type="EMBL" id="MCSI01000161">
    <property type="protein sequence ID" value="PME57902.1"/>
    <property type="molecule type" value="Genomic_DNA"/>
</dbReference>
<name>A0A2N7BKC0_9VIBR</name>
<organism evidence="2 3">
    <name type="scientific">Vibrio lentus</name>
    <dbReference type="NCBI Taxonomy" id="136468"/>
    <lineage>
        <taxon>Bacteria</taxon>
        <taxon>Pseudomonadati</taxon>
        <taxon>Pseudomonadota</taxon>
        <taxon>Gammaproteobacteria</taxon>
        <taxon>Vibrionales</taxon>
        <taxon>Vibrionaceae</taxon>
        <taxon>Vibrio</taxon>
    </lineage>
</organism>
<evidence type="ECO:0000256" key="1">
    <source>
        <dbReference type="SAM" id="MobiDB-lite"/>
    </source>
</evidence>
<protein>
    <recommendedName>
        <fullName evidence="4">Integrase</fullName>
    </recommendedName>
</protein>
<evidence type="ECO:0000313" key="3">
    <source>
        <dbReference type="Proteomes" id="UP000235778"/>
    </source>
</evidence>
<comment type="caution">
    <text evidence="2">The sequence shown here is derived from an EMBL/GenBank/DDBJ whole genome shotgun (WGS) entry which is preliminary data.</text>
</comment>
<proteinExistence type="predicted"/>
<dbReference type="Proteomes" id="UP000235778">
    <property type="component" value="Unassembled WGS sequence"/>
</dbReference>